<evidence type="ECO:0000256" key="3">
    <source>
        <dbReference type="ARBA" id="ARBA00022912"/>
    </source>
</evidence>
<dbReference type="CDD" id="cd01446">
    <property type="entry name" value="DSP_MapKP"/>
    <property type="match status" value="1"/>
</dbReference>
<dbReference type="PROSITE" id="PS50206">
    <property type="entry name" value="RHODANESE_3"/>
    <property type="match status" value="1"/>
</dbReference>
<dbReference type="PANTHER" id="PTHR10159">
    <property type="entry name" value="DUAL SPECIFICITY PROTEIN PHOSPHATASE"/>
    <property type="match status" value="1"/>
</dbReference>
<dbReference type="InterPro" id="IPR016130">
    <property type="entry name" value="Tyr_Pase_AS"/>
</dbReference>
<dbReference type="InterPro" id="IPR000340">
    <property type="entry name" value="Dual-sp_phosphatase_cat-dom"/>
</dbReference>
<name>A0A8B8EL43_CRAVI</name>
<dbReference type="SUPFAM" id="SSF52821">
    <property type="entry name" value="Rhodanese/Cell cycle control phosphatase"/>
    <property type="match status" value="1"/>
</dbReference>
<evidence type="ECO:0000259" key="6">
    <source>
        <dbReference type="PROSITE" id="PS50054"/>
    </source>
</evidence>
<reference evidence="10" key="1">
    <citation type="submission" date="2025-08" db="UniProtKB">
        <authorList>
            <consortium name="RefSeq"/>
        </authorList>
    </citation>
    <scope>IDENTIFICATION</scope>
    <source>
        <tissue evidence="10">Whole sample</tissue>
    </source>
</reference>
<accession>A0A8B8EL43</accession>
<dbReference type="GO" id="GO:0005737">
    <property type="term" value="C:cytoplasm"/>
    <property type="evidence" value="ECO:0007669"/>
    <property type="project" value="TreeGrafter"/>
</dbReference>
<evidence type="ECO:0000313" key="10">
    <source>
        <dbReference type="RefSeq" id="XP_022340556.1"/>
    </source>
</evidence>
<protein>
    <submittedName>
        <fullName evidence="10">Dual specificity protein phosphatase 4-like</fullName>
    </submittedName>
</protein>
<dbReference type="Pfam" id="PF00581">
    <property type="entry name" value="Rhodanese"/>
    <property type="match status" value="1"/>
</dbReference>
<dbReference type="SMART" id="SM00450">
    <property type="entry name" value="RHOD"/>
    <property type="match status" value="1"/>
</dbReference>
<dbReference type="InterPro" id="IPR000387">
    <property type="entry name" value="Tyr_Pase_dom"/>
</dbReference>
<dbReference type="SUPFAM" id="SSF52799">
    <property type="entry name" value="(Phosphotyrosine protein) phosphatases II"/>
    <property type="match status" value="1"/>
</dbReference>
<dbReference type="GO" id="GO:0043409">
    <property type="term" value="P:negative regulation of MAPK cascade"/>
    <property type="evidence" value="ECO:0007669"/>
    <property type="project" value="TreeGrafter"/>
</dbReference>
<dbReference type="PROSITE" id="PS50054">
    <property type="entry name" value="TYR_PHOSPHATASE_DUAL"/>
    <property type="match status" value="1"/>
</dbReference>
<feature type="compositionally biased region" description="Low complexity" evidence="5">
    <location>
        <begin position="312"/>
        <end position="349"/>
    </location>
</feature>
<comment type="catalytic activity">
    <reaction evidence="4">
        <text>O-phospho-L-threonyl-[protein] + H2O = L-threonyl-[protein] + phosphate</text>
        <dbReference type="Rhea" id="RHEA:47004"/>
        <dbReference type="Rhea" id="RHEA-COMP:11060"/>
        <dbReference type="Rhea" id="RHEA-COMP:11605"/>
        <dbReference type="ChEBI" id="CHEBI:15377"/>
        <dbReference type="ChEBI" id="CHEBI:30013"/>
        <dbReference type="ChEBI" id="CHEBI:43474"/>
        <dbReference type="ChEBI" id="CHEBI:61977"/>
        <dbReference type="EC" id="3.1.3.16"/>
    </reaction>
</comment>
<proteinExistence type="inferred from homology"/>
<evidence type="ECO:0000313" key="9">
    <source>
        <dbReference type="Proteomes" id="UP000694844"/>
    </source>
</evidence>
<dbReference type="GeneID" id="111135109"/>
<evidence type="ECO:0000256" key="4">
    <source>
        <dbReference type="ARBA" id="ARBA00048336"/>
    </source>
</evidence>
<dbReference type="InterPro" id="IPR029021">
    <property type="entry name" value="Prot-tyrosine_phosphatase-like"/>
</dbReference>
<dbReference type="KEGG" id="cvn:111135109"/>
<dbReference type="PRINTS" id="PR01908">
    <property type="entry name" value="ADSPHPHTASE"/>
</dbReference>
<dbReference type="InterPro" id="IPR001763">
    <property type="entry name" value="Rhodanese-like_dom"/>
</dbReference>
<evidence type="ECO:0000256" key="2">
    <source>
        <dbReference type="ARBA" id="ARBA00022801"/>
    </source>
</evidence>
<dbReference type="InterPro" id="IPR008343">
    <property type="entry name" value="MKP"/>
</dbReference>
<feature type="domain" description="Rhodanese" evidence="8">
    <location>
        <begin position="21"/>
        <end position="141"/>
    </location>
</feature>
<dbReference type="AlphaFoldDB" id="A0A8B8EL43"/>
<dbReference type="Proteomes" id="UP000694844">
    <property type="component" value="Chromosome 5"/>
</dbReference>
<feature type="domain" description="Tyrosine-protein phosphatase" evidence="6">
    <location>
        <begin position="164"/>
        <end position="305"/>
    </location>
</feature>
<dbReference type="PROSITE" id="PS00383">
    <property type="entry name" value="TYR_PHOSPHATASE_1"/>
    <property type="match status" value="1"/>
</dbReference>
<dbReference type="PRINTS" id="PR01764">
    <property type="entry name" value="MAPKPHPHTASE"/>
</dbReference>
<dbReference type="InterPro" id="IPR020422">
    <property type="entry name" value="TYR_PHOSPHATASE_DUAL_dom"/>
</dbReference>
<keyword evidence="3" id="KW-0904">Protein phosphatase</keyword>
<evidence type="ECO:0000259" key="8">
    <source>
        <dbReference type="PROSITE" id="PS50206"/>
    </source>
</evidence>
<feature type="region of interest" description="Disordered" evidence="5">
    <location>
        <begin position="303"/>
        <end position="349"/>
    </location>
</feature>
<dbReference type="GO" id="GO:0005634">
    <property type="term" value="C:nucleus"/>
    <property type="evidence" value="ECO:0007669"/>
    <property type="project" value="TreeGrafter"/>
</dbReference>
<dbReference type="Gene3D" id="3.90.190.10">
    <property type="entry name" value="Protein tyrosine phosphatase superfamily"/>
    <property type="match status" value="1"/>
</dbReference>
<gene>
    <name evidence="10" type="primary">LOC111135109</name>
</gene>
<evidence type="ECO:0000256" key="5">
    <source>
        <dbReference type="SAM" id="MobiDB-lite"/>
    </source>
</evidence>
<organism evidence="9 10">
    <name type="scientific">Crassostrea virginica</name>
    <name type="common">Eastern oyster</name>
    <dbReference type="NCBI Taxonomy" id="6565"/>
    <lineage>
        <taxon>Eukaryota</taxon>
        <taxon>Metazoa</taxon>
        <taxon>Spiralia</taxon>
        <taxon>Lophotrochozoa</taxon>
        <taxon>Mollusca</taxon>
        <taxon>Bivalvia</taxon>
        <taxon>Autobranchia</taxon>
        <taxon>Pteriomorphia</taxon>
        <taxon>Ostreida</taxon>
        <taxon>Ostreoidea</taxon>
        <taxon>Ostreidae</taxon>
        <taxon>Crassostrea</taxon>
    </lineage>
</organism>
<dbReference type="FunFam" id="3.90.190.10:FF:000004">
    <property type="entry name" value="Protein phosphatase Slingshot homolog 2"/>
    <property type="match status" value="1"/>
</dbReference>
<dbReference type="GO" id="GO:0017017">
    <property type="term" value="F:MAP kinase tyrosine/serine/threonine phosphatase activity"/>
    <property type="evidence" value="ECO:0007669"/>
    <property type="project" value="InterPro"/>
</dbReference>
<keyword evidence="2" id="KW-0378">Hydrolase</keyword>
<evidence type="ECO:0000256" key="1">
    <source>
        <dbReference type="ARBA" id="ARBA00008601"/>
    </source>
</evidence>
<sequence length="376" mass="41724">MDTLAVTGITVDMLVKWQETLEEEILILDSRPFISYNEGHIVTATNVHCPPILKRRSGGFVALENIVPCGQKREKLENGEFRKIIVYDEDTTDLELSAKDSNLYSVLKSLRQQIDSIEVDELCYIKGGFKAFSRLYPQHCRCQSKLPTSCTLNVEPDNAHKQEAPVEILPFLYLGNFQDASNLELLHRLGITSLMNVSTKCKNLFEDDFTYMNIPVDDNPNADLAVWFPESNSFIDTVRENHGRVLVHCQAGVSRSATICLAYLMYTAKVGLETAFEHIKSRRSVISPNLNFMRQLESYEKEIKSQDGTLNTSVSDSSMDSSMDTSSNETASSSSSGLQSTSGSSISQGQVFGGGAFDFTFSPTFSSPNTPLLSPS</sequence>
<dbReference type="PANTHER" id="PTHR10159:SF530">
    <property type="entry name" value="DUAL SPECIFICITY PROTEIN PHOSPHATASE DDB_G0271350-RELATED"/>
    <property type="match status" value="1"/>
</dbReference>
<feature type="domain" description="Tyrosine specific protein phosphatases" evidence="7">
    <location>
        <begin position="232"/>
        <end position="283"/>
    </location>
</feature>
<dbReference type="InterPro" id="IPR036873">
    <property type="entry name" value="Rhodanese-like_dom_sf"/>
</dbReference>
<dbReference type="SMART" id="SM00195">
    <property type="entry name" value="DSPc"/>
    <property type="match status" value="1"/>
</dbReference>
<comment type="similarity">
    <text evidence="1">Belongs to the protein-tyrosine phosphatase family. Non-receptor class dual specificity subfamily.</text>
</comment>
<dbReference type="PROSITE" id="PS50056">
    <property type="entry name" value="TYR_PHOSPHATASE_2"/>
    <property type="match status" value="1"/>
</dbReference>
<evidence type="ECO:0000259" key="7">
    <source>
        <dbReference type="PROSITE" id="PS50056"/>
    </source>
</evidence>
<keyword evidence="9" id="KW-1185">Reference proteome</keyword>
<dbReference type="Gene3D" id="3.40.250.10">
    <property type="entry name" value="Rhodanese-like domain"/>
    <property type="match status" value="1"/>
</dbReference>
<dbReference type="RefSeq" id="XP_022340556.1">
    <property type="nucleotide sequence ID" value="XM_022484848.1"/>
</dbReference>
<dbReference type="Pfam" id="PF00782">
    <property type="entry name" value="DSPc"/>
    <property type="match status" value="1"/>
</dbReference>
<dbReference type="OrthoDB" id="165342at2759"/>
<dbReference type="GO" id="GO:0004722">
    <property type="term" value="F:protein serine/threonine phosphatase activity"/>
    <property type="evidence" value="ECO:0007669"/>
    <property type="project" value="UniProtKB-EC"/>
</dbReference>